<sequence length="203" mass="23949">MRSLLNDENSRTSMLVWGSKQKRSHSYMDNGDIDEPSVNLQVTQYGTTQQGEYNENTTNRVDSPFLIMYYVNNQYYGCFYEPSLYEIQLIEPFQHSSEDNETIATLIQQFRPHKLLCNSKIKQQINTERGLFDRLVKIETKSSKEFDYLEGSGFLDDLLNELNSKEKDKENESLKDFICFLNIHDDYKYYVSLNNIENYLFNA</sequence>
<gene>
    <name evidence="1" type="ORF">C6P40_004745</name>
</gene>
<accession>A0A9P6WQ21</accession>
<keyword evidence="2" id="KW-1185">Reference proteome</keyword>
<organism evidence="1 2">
    <name type="scientific">Pichia californica</name>
    <dbReference type="NCBI Taxonomy" id="460514"/>
    <lineage>
        <taxon>Eukaryota</taxon>
        <taxon>Fungi</taxon>
        <taxon>Dikarya</taxon>
        <taxon>Ascomycota</taxon>
        <taxon>Saccharomycotina</taxon>
        <taxon>Pichiomycetes</taxon>
        <taxon>Pichiales</taxon>
        <taxon>Pichiaceae</taxon>
        <taxon>Pichia</taxon>
    </lineage>
</organism>
<comment type="caution">
    <text evidence="1">The sequence shown here is derived from an EMBL/GenBank/DDBJ whole genome shotgun (WGS) entry which is preliminary data.</text>
</comment>
<reference evidence="1" key="1">
    <citation type="submission" date="2020-11" db="EMBL/GenBank/DDBJ databases">
        <title>Kefir isolates.</title>
        <authorList>
            <person name="Marcisauskas S."/>
            <person name="Kim Y."/>
            <person name="Blasche S."/>
        </authorList>
    </citation>
    <scope>NUCLEOTIDE SEQUENCE</scope>
    <source>
        <strain evidence="1">Olga-1</strain>
    </source>
</reference>
<dbReference type="EMBL" id="PUHW01000007">
    <property type="protein sequence ID" value="KAG0691139.1"/>
    <property type="molecule type" value="Genomic_DNA"/>
</dbReference>
<evidence type="ECO:0000313" key="1">
    <source>
        <dbReference type="EMBL" id="KAG0691139.1"/>
    </source>
</evidence>
<dbReference type="Proteomes" id="UP000697127">
    <property type="component" value="Unassembled WGS sequence"/>
</dbReference>
<dbReference type="AlphaFoldDB" id="A0A9P6WQ21"/>
<evidence type="ECO:0000313" key="2">
    <source>
        <dbReference type="Proteomes" id="UP000697127"/>
    </source>
</evidence>
<name>A0A9P6WQ21_9ASCO</name>
<protein>
    <submittedName>
        <fullName evidence="1">Uncharacterized protein</fullName>
    </submittedName>
</protein>
<proteinExistence type="predicted"/>